<evidence type="ECO:0000313" key="1">
    <source>
        <dbReference type="EMBL" id="TSE11469.1"/>
    </source>
</evidence>
<dbReference type="Gene3D" id="3.40.50.1820">
    <property type="entry name" value="alpha/beta hydrolase"/>
    <property type="match status" value="1"/>
</dbReference>
<dbReference type="PANTHER" id="PTHR35560">
    <property type="entry name" value="BLL0132 PROTEIN"/>
    <property type="match status" value="1"/>
</dbReference>
<comment type="caution">
    <text evidence="1">The sequence shown here is derived from an EMBL/GenBank/DDBJ whole genome shotgun (WGS) entry which is preliminary data.</text>
</comment>
<proteinExistence type="predicted"/>
<name>A0A554VS34_9FLAO</name>
<protein>
    <recommendedName>
        <fullName evidence="3">Alpha/beta hydrolase</fullName>
    </recommendedName>
</protein>
<organism evidence="1 2">
    <name type="scientific">Aquimarina algiphila</name>
    <dbReference type="NCBI Taxonomy" id="2047982"/>
    <lineage>
        <taxon>Bacteria</taxon>
        <taxon>Pseudomonadati</taxon>
        <taxon>Bacteroidota</taxon>
        <taxon>Flavobacteriia</taxon>
        <taxon>Flavobacteriales</taxon>
        <taxon>Flavobacteriaceae</taxon>
        <taxon>Aquimarina</taxon>
    </lineage>
</organism>
<dbReference type="PROSITE" id="PS51257">
    <property type="entry name" value="PROKAR_LIPOPROTEIN"/>
    <property type="match status" value="1"/>
</dbReference>
<evidence type="ECO:0000313" key="2">
    <source>
        <dbReference type="Proteomes" id="UP000318833"/>
    </source>
</evidence>
<sequence length="382" mass="43600">MKINCLTYIFLGIIISCFYGCSRDSENIRETIHETKLLYFTEQYVTAERKECEAIRADDKDPDDKIGNKKLTVLKNKNTFKIPYYANVASIDDENPMITRAVVALHGQDRNADTYYKRMLAAAQMESSQLDTLLIISPQFLAESDINLHGLDSEHLYWSSGGWKIGFLSKDEEQNPRSDRISSFSIMDSLIVKLKHNYPNLRNIILSGHSAGGQFLNRYAAATPIYQSLNDERINVRFIVNNPSSYVYLNKKRKVDGSPSYKVPTITCSAYNDYKYGLDDLPNYLSAIGANKIKEQFYKRKVVYLLGAQDNNTSSSSLDTSCGALLQGNHRLERGMIYYDYLKDFYGDSIENTQTMKIVPGAGHNSREMFQSELGRFYAFRK</sequence>
<dbReference type="PANTHER" id="PTHR35560:SF3">
    <property type="entry name" value="PEPTIDASE S9 PROLYL OLIGOPEPTIDASE CATALYTIC DOMAIN-CONTAINING PROTEIN"/>
    <property type="match status" value="1"/>
</dbReference>
<dbReference type="Proteomes" id="UP000318833">
    <property type="component" value="Unassembled WGS sequence"/>
</dbReference>
<evidence type="ECO:0008006" key="3">
    <source>
        <dbReference type="Google" id="ProtNLM"/>
    </source>
</evidence>
<dbReference type="RefSeq" id="WP_208746735.1">
    <property type="nucleotide sequence ID" value="NZ_CANMIK010000004.1"/>
</dbReference>
<gene>
    <name evidence="1" type="ORF">FOF46_00360</name>
</gene>
<reference evidence="1 2" key="1">
    <citation type="submission" date="2019-07" db="EMBL/GenBank/DDBJ databases">
        <title>The draft genome sequence of Aquimarina algiphila M91.</title>
        <authorList>
            <person name="Meng X."/>
        </authorList>
    </citation>
    <scope>NUCLEOTIDE SEQUENCE [LARGE SCALE GENOMIC DNA]</scope>
    <source>
        <strain evidence="1 2">M91</strain>
    </source>
</reference>
<keyword evidence="2" id="KW-1185">Reference proteome</keyword>
<dbReference type="SUPFAM" id="SSF53474">
    <property type="entry name" value="alpha/beta-Hydrolases"/>
    <property type="match status" value="1"/>
</dbReference>
<dbReference type="EMBL" id="VLNR01000001">
    <property type="protein sequence ID" value="TSE11469.1"/>
    <property type="molecule type" value="Genomic_DNA"/>
</dbReference>
<dbReference type="InterPro" id="IPR029058">
    <property type="entry name" value="AB_hydrolase_fold"/>
</dbReference>
<accession>A0A554VS34</accession>
<dbReference type="AlphaFoldDB" id="A0A554VS34"/>